<gene>
    <name evidence="2" type="ORF">ACFFGX_03200</name>
</gene>
<name>A0ABV6SHT4_AZOPA</name>
<comment type="caution">
    <text evidence="2">The sequence shown here is derived from an EMBL/GenBank/DDBJ whole genome shotgun (WGS) entry which is preliminary data.</text>
</comment>
<evidence type="ECO:0000313" key="3">
    <source>
        <dbReference type="Proteomes" id="UP001589891"/>
    </source>
</evidence>
<dbReference type="PANTHER" id="PTHR43767">
    <property type="entry name" value="LONG-CHAIN-FATTY-ACID--COA LIGASE"/>
    <property type="match status" value="1"/>
</dbReference>
<dbReference type="PANTHER" id="PTHR43767:SF10">
    <property type="entry name" value="SURFACTIN SYNTHASE SUBUNIT 1"/>
    <property type="match status" value="1"/>
</dbReference>
<feature type="domain" description="AMP-dependent synthetase/ligase" evidence="1">
    <location>
        <begin position="39"/>
        <end position="327"/>
    </location>
</feature>
<dbReference type="EMBL" id="JBHLSS010000022">
    <property type="protein sequence ID" value="MFC0708641.1"/>
    <property type="molecule type" value="Genomic_DNA"/>
</dbReference>
<dbReference type="Gene3D" id="3.40.50.12780">
    <property type="entry name" value="N-terminal domain of ligase-like"/>
    <property type="match status" value="1"/>
</dbReference>
<organism evidence="2 3">
    <name type="scientific">Azorhizophilus paspali</name>
    <name type="common">Azotobacter paspali</name>
    <dbReference type="NCBI Taxonomy" id="69963"/>
    <lineage>
        <taxon>Bacteria</taxon>
        <taxon>Pseudomonadati</taxon>
        <taxon>Pseudomonadota</taxon>
        <taxon>Gammaproteobacteria</taxon>
        <taxon>Pseudomonadales</taxon>
        <taxon>Pseudomonadaceae</taxon>
        <taxon>Azorhizophilus</taxon>
    </lineage>
</organism>
<evidence type="ECO:0000259" key="1">
    <source>
        <dbReference type="Pfam" id="PF00501"/>
    </source>
</evidence>
<dbReference type="Proteomes" id="UP001589891">
    <property type="component" value="Unassembled WGS sequence"/>
</dbReference>
<reference evidence="2 3" key="1">
    <citation type="submission" date="2024-09" db="EMBL/GenBank/DDBJ databases">
        <authorList>
            <person name="Sun Q."/>
            <person name="Mori K."/>
        </authorList>
    </citation>
    <scope>NUCLEOTIDE SEQUENCE [LARGE SCALE GENOMIC DNA]</scope>
    <source>
        <strain evidence="2 3">NCAIM B.01794</strain>
    </source>
</reference>
<dbReference type="RefSeq" id="WP_376942801.1">
    <property type="nucleotide sequence ID" value="NZ_CP183182.1"/>
</dbReference>
<keyword evidence="3" id="KW-1185">Reference proteome</keyword>
<protein>
    <submittedName>
        <fullName evidence="2">Class I adenylate-forming enzyme family protein</fullName>
    </submittedName>
</protein>
<dbReference type="InterPro" id="IPR050237">
    <property type="entry name" value="ATP-dep_AMP-bd_enzyme"/>
</dbReference>
<sequence length="450" mass="48744">MTIGISKLLDAMTELSSRVTCSNSNCQDFSQIYEDYAKLELEPGSAILFLAGNSLEFIYHWVAIVANQYVPVPASPALKSARIKDLQRSLSLSAVVCSRASASLFEGEQTKTIGSLEFIKFVDAHPAYSAGEVLILTSGTSGLHTACVHKVESLIENARMHNEALGITSSDRQLLLLPMYYSFAMVAQTIGSILSGCHLVIEGPPFTAGRYAKKIEQYAISVSAVTPTLVREILSSGVEIAPLRVLSVGGDQLGADDVAKLLAKPYVNELYLTYGLTEAGPRVATLAAHRSDAKLYDSVGTTFPGIESVINDPDQHGVGELYIKTPTALVRKVGDGTLPAIGSHGYLETGDLFTKDEDGNLRHVGRKRDFVLVNGEKVNTKSISQIAEKHPAIKFAKTSVSEDGSLHLEISVRTDQHIEDAELGGFLSQRLQRFEMPSKIVKVEANEFQK</sequence>
<dbReference type="InterPro" id="IPR000873">
    <property type="entry name" value="AMP-dep_synth/lig_dom"/>
</dbReference>
<proteinExistence type="predicted"/>
<dbReference type="SUPFAM" id="SSF56801">
    <property type="entry name" value="Acetyl-CoA synthetase-like"/>
    <property type="match status" value="1"/>
</dbReference>
<evidence type="ECO:0000313" key="2">
    <source>
        <dbReference type="EMBL" id="MFC0708641.1"/>
    </source>
</evidence>
<dbReference type="InterPro" id="IPR042099">
    <property type="entry name" value="ANL_N_sf"/>
</dbReference>
<accession>A0ABV6SHT4</accession>
<dbReference type="Pfam" id="PF00501">
    <property type="entry name" value="AMP-binding"/>
    <property type="match status" value="1"/>
</dbReference>
<dbReference type="CDD" id="cd04433">
    <property type="entry name" value="AFD_class_I"/>
    <property type="match status" value="1"/>
</dbReference>